<accession>A0A0D1D2Z0</accession>
<evidence type="ECO:0000313" key="2">
    <source>
        <dbReference type="Proteomes" id="UP000032232"/>
    </source>
</evidence>
<dbReference type="PATRIC" id="fig|935700.4.peg.3878"/>
<protein>
    <submittedName>
        <fullName evidence="1">Uncharacterized protein</fullName>
    </submittedName>
</protein>
<proteinExistence type="predicted"/>
<organism evidence="1 2">
    <name type="scientific">Jannaschia aquimarina</name>
    <dbReference type="NCBI Taxonomy" id="935700"/>
    <lineage>
        <taxon>Bacteria</taxon>
        <taxon>Pseudomonadati</taxon>
        <taxon>Pseudomonadota</taxon>
        <taxon>Alphaproteobacteria</taxon>
        <taxon>Rhodobacterales</taxon>
        <taxon>Roseobacteraceae</taxon>
        <taxon>Jannaschia</taxon>
    </lineage>
</organism>
<name>A0A0D1D2Z0_9RHOB</name>
<dbReference type="AlphaFoldDB" id="A0A0D1D2Z0"/>
<reference evidence="1 2" key="1">
    <citation type="submission" date="2015-02" db="EMBL/GenBank/DDBJ databases">
        <title>Genome Sequence of Jannaschia aquimarina DSM28248, a member of the Roseobacter clade.</title>
        <authorList>
            <person name="Voget S."/>
            <person name="Daniel R."/>
        </authorList>
    </citation>
    <scope>NUCLEOTIDE SEQUENCE [LARGE SCALE GENOMIC DNA]</scope>
    <source>
        <strain evidence="1 2">GSW-M26</strain>
    </source>
</reference>
<evidence type="ECO:0000313" key="1">
    <source>
        <dbReference type="EMBL" id="KIT14473.1"/>
    </source>
</evidence>
<dbReference type="STRING" id="935700.jaqu_37630"/>
<comment type="caution">
    <text evidence="1">The sequence shown here is derived from an EMBL/GenBank/DDBJ whole genome shotgun (WGS) entry which is preliminary data.</text>
</comment>
<keyword evidence="2" id="KW-1185">Reference proteome</keyword>
<dbReference type="EMBL" id="JYFE01000074">
    <property type="protein sequence ID" value="KIT14473.1"/>
    <property type="molecule type" value="Genomic_DNA"/>
</dbReference>
<sequence length="73" mass="7772">MQCRLFVDGAARKTLAPDEAALIEVAPGRRMVEVEMLDMASDPIVVDLAEGEVARIRIETGASLFSSVVGIAL</sequence>
<gene>
    <name evidence="1" type="ORF">jaqu_37630</name>
</gene>
<dbReference type="Proteomes" id="UP000032232">
    <property type="component" value="Unassembled WGS sequence"/>
</dbReference>